<accession>A0A0N4UWN0</accession>
<keyword evidence="3" id="KW-1185">Reference proteome</keyword>
<gene>
    <name evidence="2" type="ORF">EVEC_LOCUS1615</name>
</gene>
<dbReference type="OrthoDB" id="5869379at2759"/>
<proteinExistence type="predicted"/>
<feature type="region of interest" description="Disordered" evidence="1">
    <location>
        <begin position="27"/>
        <end position="46"/>
    </location>
</feature>
<dbReference type="InterPro" id="IPR027640">
    <property type="entry name" value="Kinesin-like_fam"/>
</dbReference>
<dbReference type="Proteomes" id="UP000274131">
    <property type="component" value="Unassembled WGS sequence"/>
</dbReference>
<dbReference type="STRING" id="51028.A0A0N4UWN0"/>
<dbReference type="PANTHER" id="PTHR21608:SF7">
    <property type="entry name" value="KINESIN-LIKE PROTEIN CG14535"/>
    <property type="match status" value="1"/>
</dbReference>
<feature type="region of interest" description="Disordered" evidence="1">
    <location>
        <begin position="134"/>
        <end position="168"/>
    </location>
</feature>
<evidence type="ECO:0000313" key="2">
    <source>
        <dbReference type="EMBL" id="VDD86472.1"/>
    </source>
</evidence>
<name>A0A0N4UWN0_ENTVE</name>
<dbReference type="WBParaSite" id="EVEC_0000190701-mRNA-1">
    <property type="protein sequence ID" value="EVEC_0000190701-mRNA-1"/>
    <property type="gene ID" value="EVEC_0000190701"/>
</dbReference>
<sequence length="360" mass="40302">MMSSGSSSGFTMTNPIKKCTVEVTPKPGTTLHEAHPGPSTAVPLTRPSTLNPLSGSTKCTLMYSGSSTAARRLAQPASSYTYKPVWIEPIYKGKLTKKNENLSSAKTFSENSVFQEKSDINSVSGVRIGRRESLDSKKDFKKSKRLVERRNSAENDPRSSHTLPSPYSKGLKKQFKQITDARADAGTYSSGHGSDENGSVYCRPLITLLSPRTNRPRNRESFSASSGYESASGESKNYGWFFPRISIVEMMKRFCSKELFFLAATSRRRLLETKRYKPPDETNSVMEKRINGLIQRQKFLREELREAKRVLGLNEDHFISATSTTLQGKTLYEALAQETKILEKRLIACRNHAMIVTCLL</sequence>
<dbReference type="GO" id="GO:0003777">
    <property type="term" value="F:microtubule motor activity"/>
    <property type="evidence" value="ECO:0007669"/>
    <property type="project" value="InterPro"/>
</dbReference>
<evidence type="ECO:0000313" key="3">
    <source>
        <dbReference type="Proteomes" id="UP000274131"/>
    </source>
</evidence>
<protein>
    <submittedName>
        <fullName evidence="2 4">Uncharacterized protein</fullName>
    </submittedName>
</protein>
<evidence type="ECO:0000313" key="4">
    <source>
        <dbReference type="WBParaSite" id="EVEC_0000190701-mRNA-1"/>
    </source>
</evidence>
<dbReference type="GO" id="GO:0007018">
    <property type="term" value="P:microtubule-based movement"/>
    <property type="evidence" value="ECO:0007669"/>
    <property type="project" value="InterPro"/>
</dbReference>
<feature type="compositionally biased region" description="Basic and acidic residues" evidence="1">
    <location>
        <begin position="145"/>
        <end position="159"/>
    </location>
</feature>
<dbReference type="PANTHER" id="PTHR21608">
    <property type="entry name" value="KINESIN-LIKE PROTEIN CG14535"/>
    <property type="match status" value="1"/>
</dbReference>
<dbReference type="EMBL" id="UXUI01007239">
    <property type="protein sequence ID" value="VDD86472.1"/>
    <property type="molecule type" value="Genomic_DNA"/>
</dbReference>
<reference evidence="4" key="1">
    <citation type="submission" date="2017-02" db="UniProtKB">
        <authorList>
            <consortium name="WormBaseParasite"/>
        </authorList>
    </citation>
    <scope>IDENTIFICATION</scope>
</reference>
<reference evidence="2 3" key="2">
    <citation type="submission" date="2018-10" db="EMBL/GenBank/DDBJ databases">
        <authorList>
            <consortium name="Pathogen Informatics"/>
        </authorList>
    </citation>
    <scope>NUCLEOTIDE SEQUENCE [LARGE SCALE GENOMIC DNA]</scope>
</reference>
<evidence type="ECO:0000256" key="1">
    <source>
        <dbReference type="SAM" id="MobiDB-lite"/>
    </source>
</evidence>
<organism evidence="4">
    <name type="scientific">Enterobius vermicularis</name>
    <name type="common">Human pinworm</name>
    <dbReference type="NCBI Taxonomy" id="51028"/>
    <lineage>
        <taxon>Eukaryota</taxon>
        <taxon>Metazoa</taxon>
        <taxon>Ecdysozoa</taxon>
        <taxon>Nematoda</taxon>
        <taxon>Chromadorea</taxon>
        <taxon>Rhabditida</taxon>
        <taxon>Spirurina</taxon>
        <taxon>Oxyuridomorpha</taxon>
        <taxon>Oxyuroidea</taxon>
        <taxon>Oxyuridae</taxon>
        <taxon>Enterobius</taxon>
    </lineage>
</organism>
<dbReference type="AlphaFoldDB" id="A0A0N4UWN0"/>